<comment type="caution">
    <text evidence="2">The sequence shown here is derived from an EMBL/GenBank/DDBJ whole genome shotgun (WGS) entry which is preliminary data.</text>
</comment>
<reference evidence="2 3" key="1">
    <citation type="submission" date="2022-01" db="EMBL/GenBank/DDBJ databases">
        <title>Whole genome-based taxonomy of the Shewanellaceae.</title>
        <authorList>
            <person name="Martin-Rodriguez A.J."/>
        </authorList>
    </citation>
    <scope>NUCLEOTIDE SEQUENCE [LARGE SCALE GENOMIC DNA]</scope>
    <source>
        <strain evidence="2 3">DSM 24955</strain>
    </source>
</reference>
<proteinExistence type="predicted"/>
<sequence length="103" mass="11943">MSDFSYSKQVKLESLIAGGKWRFVFLHGVLGWGISTAFIIFVIDHFVMNTQLVNSFTQALMIYPAAGFLFGLVMWTMVNNEYRKMFMDYSEQQKMSPKVQSKH</sequence>
<keyword evidence="1" id="KW-0812">Transmembrane</keyword>
<dbReference type="RefSeq" id="WP_248954971.1">
    <property type="nucleotide sequence ID" value="NZ_JAKIKU010000002.1"/>
</dbReference>
<accession>A0ABT0KLJ4</accession>
<evidence type="ECO:0000313" key="2">
    <source>
        <dbReference type="EMBL" id="MCL1044691.1"/>
    </source>
</evidence>
<keyword evidence="1" id="KW-1133">Transmembrane helix</keyword>
<dbReference type="Proteomes" id="UP001202134">
    <property type="component" value="Unassembled WGS sequence"/>
</dbReference>
<name>A0ABT0KLJ4_9GAMM</name>
<feature type="transmembrane region" description="Helical" evidence="1">
    <location>
        <begin position="55"/>
        <end position="78"/>
    </location>
</feature>
<dbReference type="EMBL" id="JAKIKU010000002">
    <property type="protein sequence ID" value="MCL1044691.1"/>
    <property type="molecule type" value="Genomic_DNA"/>
</dbReference>
<keyword evidence="1" id="KW-0472">Membrane</keyword>
<feature type="transmembrane region" description="Helical" evidence="1">
    <location>
        <begin position="21"/>
        <end position="43"/>
    </location>
</feature>
<protein>
    <submittedName>
        <fullName evidence="2">Uncharacterized protein</fullName>
    </submittedName>
</protein>
<evidence type="ECO:0000256" key="1">
    <source>
        <dbReference type="SAM" id="Phobius"/>
    </source>
</evidence>
<keyword evidence="3" id="KW-1185">Reference proteome</keyword>
<evidence type="ECO:0000313" key="3">
    <source>
        <dbReference type="Proteomes" id="UP001202134"/>
    </source>
</evidence>
<organism evidence="2 3">
    <name type="scientific">Shewanella electrodiphila</name>
    <dbReference type="NCBI Taxonomy" id="934143"/>
    <lineage>
        <taxon>Bacteria</taxon>
        <taxon>Pseudomonadati</taxon>
        <taxon>Pseudomonadota</taxon>
        <taxon>Gammaproteobacteria</taxon>
        <taxon>Alteromonadales</taxon>
        <taxon>Shewanellaceae</taxon>
        <taxon>Shewanella</taxon>
    </lineage>
</organism>
<gene>
    <name evidence="2" type="ORF">L2737_05030</name>
</gene>